<protein>
    <submittedName>
        <fullName evidence="1">Uncharacterized protein</fullName>
    </submittedName>
</protein>
<dbReference type="EMBL" id="GG702438">
    <property type="protein sequence ID" value="KOB89442.1"/>
    <property type="molecule type" value="Genomic_DNA"/>
</dbReference>
<dbReference type="AlphaFoldDB" id="A0A0L7M9C0"/>
<organism evidence="1 2">
    <name type="scientific">Plasmodium falciparum (isolate Dd2)</name>
    <dbReference type="NCBI Taxonomy" id="57267"/>
    <lineage>
        <taxon>Eukaryota</taxon>
        <taxon>Sar</taxon>
        <taxon>Alveolata</taxon>
        <taxon>Apicomplexa</taxon>
        <taxon>Aconoidasida</taxon>
        <taxon>Haemosporida</taxon>
        <taxon>Plasmodiidae</taxon>
        <taxon>Plasmodium</taxon>
        <taxon>Plasmodium (Laverania)</taxon>
    </lineage>
</organism>
<evidence type="ECO:0000313" key="2">
    <source>
        <dbReference type="Proteomes" id="UP000054282"/>
    </source>
</evidence>
<gene>
    <name evidence="1" type="ORF">PFDG_04991</name>
</gene>
<name>A0A0L7M9C0_PLAF4</name>
<dbReference type="Proteomes" id="UP000054282">
    <property type="component" value="Unassembled WGS sequence"/>
</dbReference>
<sequence length="52" mass="6289">MIIDRLYPVYYCKELKTAIPNMDILFKNAENKDIYNLKCYLVQNKNKIGRYI</sequence>
<dbReference type="KEGG" id="pfd:PFDG_04991"/>
<reference evidence="2" key="2">
    <citation type="submission" date="2006-09" db="EMBL/GenBank/DDBJ databases">
        <title>The genome sequence of Plasmodium falciparum Dd2.</title>
        <authorList>
            <consortium name="The Broad Institute Genome Sequencing Platform"/>
            <person name="Birren B."/>
            <person name="Lander E."/>
            <person name="Galagan J."/>
            <person name="Nusbaum C."/>
            <person name="Devon K."/>
            <person name="Henn M."/>
            <person name="Jaffe D."/>
            <person name="Butler J."/>
            <person name="Alvarez P."/>
            <person name="Gnerre S."/>
            <person name="Grabherr M."/>
            <person name="Kleber M."/>
            <person name="Mauceli E."/>
            <person name="Brockman W."/>
            <person name="MacCallum I.A."/>
            <person name="Rounsley S."/>
            <person name="Young S."/>
            <person name="LaButti K."/>
            <person name="Pushparaj V."/>
            <person name="DeCaprio D."/>
            <person name="Crawford M."/>
            <person name="Koehrsen M."/>
            <person name="Engels R."/>
            <person name="Montgomery P."/>
            <person name="Pearson M."/>
            <person name="Howarth C."/>
            <person name="Larson L."/>
            <person name="Luoma S."/>
            <person name="White J."/>
            <person name="Kodira C."/>
            <person name="Zeng Q."/>
            <person name="O'Leary S."/>
            <person name="Yandava C."/>
            <person name="Alvarado L."/>
            <person name="Wirth D."/>
            <person name="Volkman S."/>
            <person name="Hartl D."/>
        </authorList>
    </citation>
    <scope>NUCLEOTIDE SEQUENCE [LARGE SCALE GENOMIC DNA]</scope>
</reference>
<reference evidence="2" key="1">
    <citation type="submission" date="2006-09" db="EMBL/GenBank/DDBJ databases">
        <title>Annotation of Plasmodium falciparum Dd2.</title>
        <authorList>
            <consortium name="The Broad Institute Genome Sequencing Platform"/>
            <person name="Volkman S.K."/>
            <person name="Neafsey D.E."/>
            <person name="Dash A.P."/>
            <person name="Chitnis C.E."/>
            <person name="Hartl D.L."/>
            <person name="Young S.K."/>
            <person name="Zeng Q."/>
            <person name="Koehrsen M."/>
            <person name="Alvarado L."/>
            <person name="Berlin A."/>
            <person name="Borenstein D."/>
            <person name="Chapman S.B."/>
            <person name="Chen Z."/>
            <person name="Engels R."/>
            <person name="Freedman E."/>
            <person name="Gellesch M."/>
            <person name="Goldberg J."/>
            <person name="Griggs A."/>
            <person name="Gujja S."/>
            <person name="Heilman E.R."/>
            <person name="Heiman D.I."/>
            <person name="Howarth C."/>
            <person name="Jen D."/>
            <person name="Larson L."/>
            <person name="Mehta T."/>
            <person name="Neiman D."/>
            <person name="Park D."/>
            <person name="Pearson M."/>
            <person name="Roberts A."/>
            <person name="Saif S."/>
            <person name="Shea T."/>
            <person name="Shenoy N."/>
            <person name="Sisk P."/>
            <person name="Stolte C."/>
            <person name="Sykes S."/>
            <person name="Walk T."/>
            <person name="White J."/>
            <person name="Yandava C."/>
            <person name="Haas B."/>
            <person name="Henn M.R."/>
            <person name="Nusbaum C."/>
            <person name="Birren B."/>
        </authorList>
    </citation>
    <scope>NUCLEOTIDE SEQUENCE [LARGE SCALE GENOMIC DNA]</scope>
</reference>
<proteinExistence type="predicted"/>
<accession>A0A0L7M9C0</accession>
<evidence type="ECO:0000313" key="1">
    <source>
        <dbReference type="EMBL" id="KOB89442.1"/>
    </source>
</evidence>